<feature type="compositionally biased region" description="Polar residues" evidence="1">
    <location>
        <begin position="41"/>
        <end position="50"/>
    </location>
</feature>
<feature type="compositionally biased region" description="Polar residues" evidence="1">
    <location>
        <begin position="68"/>
        <end position="80"/>
    </location>
</feature>
<feature type="region of interest" description="Disordered" evidence="1">
    <location>
        <begin position="1"/>
        <end position="87"/>
    </location>
</feature>
<name>A0A0J0XZP3_9TREE</name>
<evidence type="ECO:0000313" key="3">
    <source>
        <dbReference type="Proteomes" id="UP000053611"/>
    </source>
</evidence>
<dbReference type="AlphaFoldDB" id="A0A0J0XZP3"/>
<reference evidence="2 3" key="1">
    <citation type="submission" date="2015-03" db="EMBL/GenBank/DDBJ databases">
        <title>Genomics and transcriptomics of the oil-accumulating basidiomycete yeast T. oleaginosus allow insights into substrate utilization and the diverse evolutionary trajectories of mating systems in fungi.</title>
        <authorList>
            <consortium name="DOE Joint Genome Institute"/>
            <person name="Kourist R."/>
            <person name="Kracht O."/>
            <person name="Bracharz F."/>
            <person name="Lipzen A."/>
            <person name="Nolan M."/>
            <person name="Ohm R."/>
            <person name="Grigoriev I."/>
            <person name="Sun S."/>
            <person name="Heitman J."/>
            <person name="Bruck T."/>
            <person name="Nowrousian M."/>
        </authorList>
    </citation>
    <scope>NUCLEOTIDE SEQUENCE [LARGE SCALE GENOMIC DNA]</scope>
    <source>
        <strain evidence="2 3">IBC0246</strain>
    </source>
</reference>
<dbReference type="OrthoDB" id="2574774at2759"/>
<protein>
    <recommendedName>
        <fullName evidence="4">BTB domain-containing protein</fullName>
    </recommendedName>
</protein>
<sequence>MFEAYLPPIDSVDPSSGSSTGTSPRRSSSNSPGISTGISTAIASGRSSPSTPQPKQKKAARAKTQTPSPSKSNVSPTASQALAAPISDDTTWTDGDFQVITSDRVRFRVPSFLLFAASPIFRDAERFAVHTSEEVSFCATLREKQYETAAIFRLFMAIISKSELEVEDKKPGPDLRFPQRARVYRDLYKFLEKWESVTGLRLLGCELRMGVLENGGLHILFAFLVGSLTHDVGLCTAAIARSATASQMSTGDDILMTPSKWPSWFWSTCPPTYLGSLIVAKEETYDSKELLDKFKMHLLRLGGRSVDICFRCE</sequence>
<dbReference type="EMBL" id="KQ087177">
    <property type="protein sequence ID" value="KLT46512.1"/>
    <property type="molecule type" value="Genomic_DNA"/>
</dbReference>
<organism evidence="2 3">
    <name type="scientific">Cutaneotrichosporon oleaginosum</name>
    <dbReference type="NCBI Taxonomy" id="879819"/>
    <lineage>
        <taxon>Eukaryota</taxon>
        <taxon>Fungi</taxon>
        <taxon>Dikarya</taxon>
        <taxon>Basidiomycota</taxon>
        <taxon>Agaricomycotina</taxon>
        <taxon>Tremellomycetes</taxon>
        <taxon>Trichosporonales</taxon>
        <taxon>Trichosporonaceae</taxon>
        <taxon>Cutaneotrichosporon</taxon>
    </lineage>
</organism>
<accession>A0A0J0XZP3</accession>
<gene>
    <name evidence="2" type="ORF">CC85DRAFT_298701</name>
</gene>
<evidence type="ECO:0000256" key="1">
    <source>
        <dbReference type="SAM" id="MobiDB-lite"/>
    </source>
</evidence>
<evidence type="ECO:0000313" key="2">
    <source>
        <dbReference type="EMBL" id="KLT46512.1"/>
    </source>
</evidence>
<proteinExistence type="predicted"/>
<keyword evidence="3" id="KW-1185">Reference proteome</keyword>
<feature type="compositionally biased region" description="Low complexity" evidence="1">
    <location>
        <begin position="15"/>
        <end position="40"/>
    </location>
</feature>
<evidence type="ECO:0008006" key="4">
    <source>
        <dbReference type="Google" id="ProtNLM"/>
    </source>
</evidence>
<dbReference type="Proteomes" id="UP000053611">
    <property type="component" value="Unassembled WGS sequence"/>
</dbReference>